<dbReference type="OrthoDB" id="184955at2759"/>
<feature type="chain" id="PRO_5032849585" evidence="1">
    <location>
        <begin position="26"/>
        <end position="270"/>
    </location>
</feature>
<keyword evidence="1" id="KW-0732">Signal</keyword>
<keyword evidence="3" id="KW-1185">Reference proteome</keyword>
<dbReference type="Proteomes" id="UP000664859">
    <property type="component" value="Unassembled WGS sequence"/>
</dbReference>
<gene>
    <name evidence="2" type="ORF">JKP88DRAFT_194442</name>
</gene>
<proteinExistence type="predicted"/>
<organism evidence="2 3">
    <name type="scientific">Tribonema minus</name>
    <dbReference type="NCBI Taxonomy" id="303371"/>
    <lineage>
        <taxon>Eukaryota</taxon>
        <taxon>Sar</taxon>
        <taxon>Stramenopiles</taxon>
        <taxon>Ochrophyta</taxon>
        <taxon>PX clade</taxon>
        <taxon>Xanthophyceae</taxon>
        <taxon>Tribonematales</taxon>
        <taxon>Tribonemataceae</taxon>
        <taxon>Tribonema</taxon>
    </lineage>
</organism>
<name>A0A836CHB5_9STRA</name>
<sequence length="270" mass="29489">MGFGFGVRLLLVLLAQHCMMSPADGNASPAGVTLTAPAQLWVDENKTAHGVLHYQVSEPWVEQWNPSLKVCIWGDFLDPGTGAQRAASGPFCFAEPQGAVNMQALGAGLHVLSAAVVQDRSADGETMLELSAERARHTLRVDVKRDFAPTYAWQPVREWQGVPPGLEVRLPLDGSGERTARIPQPWQLQLFVQDPHLPGDGFFFRQQITGGTTVGDLRQAIASHREVQLPLELVWMTLGGAPVADHETVKELDLFNRQKELKLVFGSALG</sequence>
<comment type="caution">
    <text evidence="2">The sequence shown here is derived from an EMBL/GenBank/DDBJ whole genome shotgun (WGS) entry which is preliminary data.</text>
</comment>
<dbReference type="EMBL" id="JAFCMP010000127">
    <property type="protein sequence ID" value="KAG5185544.1"/>
    <property type="molecule type" value="Genomic_DNA"/>
</dbReference>
<protein>
    <submittedName>
        <fullName evidence="2">Uncharacterized protein</fullName>
    </submittedName>
</protein>
<feature type="signal peptide" evidence="1">
    <location>
        <begin position="1"/>
        <end position="25"/>
    </location>
</feature>
<evidence type="ECO:0000313" key="3">
    <source>
        <dbReference type="Proteomes" id="UP000664859"/>
    </source>
</evidence>
<dbReference type="AlphaFoldDB" id="A0A836CHB5"/>
<reference evidence="2" key="1">
    <citation type="submission" date="2021-02" db="EMBL/GenBank/DDBJ databases">
        <title>First Annotated Genome of the Yellow-green Alga Tribonema minus.</title>
        <authorList>
            <person name="Mahan K.M."/>
        </authorList>
    </citation>
    <scope>NUCLEOTIDE SEQUENCE</scope>
    <source>
        <strain evidence="2">UTEX B ZZ1240</strain>
    </source>
</reference>
<accession>A0A836CHB5</accession>
<evidence type="ECO:0000256" key="1">
    <source>
        <dbReference type="SAM" id="SignalP"/>
    </source>
</evidence>
<evidence type="ECO:0000313" key="2">
    <source>
        <dbReference type="EMBL" id="KAG5185544.1"/>
    </source>
</evidence>